<dbReference type="STRING" id="658167.SAMN04488135_11554"/>
<dbReference type="SUPFAM" id="SSF102198">
    <property type="entry name" value="Putative cyclase"/>
    <property type="match status" value="1"/>
</dbReference>
<evidence type="ECO:0000313" key="2">
    <source>
        <dbReference type="EMBL" id="SHI24186.1"/>
    </source>
</evidence>
<dbReference type="Gene3D" id="3.50.30.50">
    <property type="entry name" value="Putative cyclase"/>
    <property type="match status" value="1"/>
</dbReference>
<gene>
    <name evidence="2" type="ORF">SAMN04488135_11554</name>
</gene>
<dbReference type="OrthoDB" id="7067800at2"/>
<keyword evidence="3" id="KW-1185">Reference proteome</keyword>
<proteinExistence type="predicted"/>
<dbReference type="PANTHER" id="PTHR34861:SF10">
    <property type="entry name" value="CYCLASE"/>
    <property type="match status" value="1"/>
</dbReference>
<reference evidence="2 3" key="1">
    <citation type="submission" date="2016-11" db="EMBL/GenBank/DDBJ databases">
        <authorList>
            <person name="Jaros S."/>
            <person name="Januszkiewicz K."/>
            <person name="Wedrychowicz H."/>
        </authorList>
    </citation>
    <scope>NUCLEOTIDE SEQUENCE [LARGE SCALE GENOMIC DNA]</scope>
    <source>
        <strain evidence="2 3">CGMCC 1.10190</strain>
    </source>
</reference>
<dbReference type="Pfam" id="PF04199">
    <property type="entry name" value="Cyclase"/>
    <property type="match status" value="1"/>
</dbReference>
<dbReference type="GO" id="GO:0004061">
    <property type="term" value="F:arylformamidase activity"/>
    <property type="evidence" value="ECO:0007669"/>
    <property type="project" value="InterPro"/>
</dbReference>
<organism evidence="2 3">
    <name type="scientific">Pollutimonas bauzanensis</name>
    <dbReference type="NCBI Taxonomy" id="658167"/>
    <lineage>
        <taxon>Bacteria</taxon>
        <taxon>Pseudomonadati</taxon>
        <taxon>Pseudomonadota</taxon>
        <taxon>Betaproteobacteria</taxon>
        <taxon>Burkholderiales</taxon>
        <taxon>Alcaligenaceae</taxon>
        <taxon>Pollutimonas</taxon>
    </lineage>
</organism>
<dbReference type="GO" id="GO:0019441">
    <property type="term" value="P:L-tryptophan catabolic process to kynurenine"/>
    <property type="evidence" value="ECO:0007669"/>
    <property type="project" value="InterPro"/>
</dbReference>
<dbReference type="EMBL" id="FQXE01000015">
    <property type="protein sequence ID" value="SHI24186.1"/>
    <property type="molecule type" value="Genomic_DNA"/>
</dbReference>
<accession>A0A1M5ZIX7</accession>
<dbReference type="Proteomes" id="UP000184226">
    <property type="component" value="Unassembled WGS sequence"/>
</dbReference>
<sequence length="361" mass="39303">MQPAAPTHKKALTSERWKQRPAGSNWGDFGMDDQAGRMNLLTAEKLLQGIAEVKAGRAFCLSLPLDFPGGNVLNEKRHPPVLRPTLRNGRPNMNYRLFGEHIERTDVLCDDLAILHLQYSTQWDALAHVGQMFDADGDGIPEPVFYNGYRAHIDIIGPESAEDAGAPRGPYPSSTSAARALGIENMAERCVQGRAVMIDLHAHLGNERIMVGYDTLMRVMESDGVEVTPGDMVCLHTGFAQVLLGMGKRPHADVMTGCCAVLDGRDDRLLQWISDSGLAALIADNYAVEAQPAREADGCCAALPLHEHCLFKLGVHLGELWHLTPLANYLREHGRSRFLLTAPPLRLPGAVGSPATPVATV</sequence>
<dbReference type="InterPro" id="IPR037175">
    <property type="entry name" value="KFase_sf"/>
</dbReference>
<evidence type="ECO:0000256" key="1">
    <source>
        <dbReference type="SAM" id="MobiDB-lite"/>
    </source>
</evidence>
<dbReference type="InterPro" id="IPR007325">
    <property type="entry name" value="KFase/CYL"/>
</dbReference>
<dbReference type="AlphaFoldDB" id="A0A1M5ZIX7"/>
<evidence type="ECO:0000313" key="3">
    <source>
        <dbReference type="Proteomes" id="UP000184226"/>
    </source>
</evidence>
<name>A0A1M5ZIX7_9BURK</name>
<dbReference type="RefSeq" id="WP_073107700.1">
    <property type="nucleotide sequence ID" value="NZ_FQXE01000015.1"/>
</dbReference>
<protein>
    <submittedName>
        <fullName evidence="2">Putative cyclase</fullName>
    </submittedName>
</protein>
<feature type="region of interest" description="Disordered" evidence="1">
    <location>
        <begin position="1"/>
        <end position="26"/>
    </location>
</feature>
<dbReference type="PANTHER" id="PTHR34861">
    <property type="match status" value="1"/>
</dbReference>